<keyword evidence="1" id="KW-0472">Membrane</keyword>
<dbReference type="EMBL" id="AY266303">
    <property type="protein sequence ID" value="AAQ17988.1"/>
    <property type="molecule type" value="Genomic_DNA"/>
</dbReference>
<feature type="transmembrane region" description="Helical" evidence="1">
    <location>
        <begin position="12"/>
        <end position="38"/>
    </location>
</feature>
<dbReference type="Pfam" id="PF24027">
    <property type="entry name" value="DUF7338"/>
    <property type="match status" value="1"/>
</dbReference>
<name>Q76YA7_9CAUD</name>
<keyword evidence="1" id="KW-0812">Transmembrane</keyword>
<protein>
    <submittedName>
        <fullName evidence="2">Uncharacterized protein</fullName>
    </submittedName>
</protein>
<dbReference type="OrthoDB" id="9080at10239"/>
<dbReference type="InterPro" id="IPR055762">
    <property type="entry name" value="DUF7338"/>
</dbReference>
<evidence type="ECO:0000313" key="3">
    <source>
        <dbReference type="Proteomes" id="UP000002555"/>
    </source>
</evidence>
<keyword evidence="3" id="KW-1185">Reference proteome</keyword>
<dbReference type="RefSeq" id="NP_944216.1">
    <property type="nucleotide sequence ID" value="NC_005260.1"/>
</dbReference>
<dbReference type="Proteomes" id="UP000002555">
    <property type="component" value="Segment"/>
</dbReference>
<gene>
    <name evidence="2" type="ORF">Aeh1ORF319w</name>
</gene>
<proteinExistence type="predicted"/>
<sequence length="177" mass="20613">MNTLVLLRMLQHIILLPLHLFMCLTCWILSPVLPLFAINKETLPNWLSWYQTPDAPLDGDSGHVERCAGYPRYIQRVLWLIRNPAYGFAWSVLAYQPKSSEFKWKGSLGYTKGDEAKFGWYFITQETGHFQYSVRYPSVFGKQFRLRFGWKMIGIATAGTWHERKKFVFTLNPLDGG</sequence>
<accession>Q76YA7</accession>
<evidence type="ECO:0000256" key="1">
    <source>
        <dbReference type="SAM" id="Phobius"/>
    </source>
</evidence>
<keyword evidence="1" id="KW-1133">Transmembrane helix</keyword>
<reference evidence="2 3" key="1">
    <citation type="journal article" date="2001" name="J. Bacteriol.">
        <title>Phylogeny of the major head and tail genes of the wide-ranging T4-type bacteriophages.</title>
        <authorList>
            <person name="Tetart F."/>
            <person name="Desplats C."/>
            <person name="Kutateladze M."/>
            <person name="Monod C."/>
            <person name="Ackermann H.W."/>
            <person name="Krisch H.M."/>
        </authorList>
    </citation>
    <scope>NUCLEOTIDE SEQUENCE</scope>
</reference>
<organism evidence="2 3">
    <name type="scientific">Aeromonas phage Aeh1</name>
    <dbReference type="NCBI Taxonomy" id="2880362"/>
    <lineage>
        <taxon>Viruses</taxon>
        <taxon>Duplodnaviria</taxon>
        <taxon>Heunggongvirae</taxon>
        <taxon>Uroviricota</taxon>
        <taxon>Caudoviricetes</taxon>
        <taxon>Pantevenvirales</taxon>
        <taxon>Straboviridae</taxon>
        <taxon>Cinqassovirus</taxon>
        <taxon>Cinqassovirus aeh1</taxon>
    </lineage>
</organism>
<evidence type="ECO:0000313" key="2">
    <source>
        <dbReference type="EMBL" id="AAQ17988.1"/>
    </source>
</evidence>
<dbReference type="KEGG" id="vg:2658142"/>